<keyword evidence="2" id="KW-0812">Transmembrane</keyword>
<comment type="caution">
    <text evidence="3">The sequence shown here is derived from an EMBL/GenBank/DDBJ whole genome shotgun (WGS) entry which is preliminary data.</text>
</comment>
<evidence type="ECO:0000256" key="2">
    <source>
        <dbReference type="SAM" id="Phobius"/>
    </source>
</evidence>
<evidence type="ECO:0000313" key="4">
    <source>
        <dbReference type="Proteomes" id="UP000284842"/>
    </source>
</evidence>
<sequence>MSWVILDDTSSEIQYSGAWTPITPTADVNRRGNWGPVFQNTLHSATGISKLAYTFNGTHAQILGTTDDHGSQPPLSLTCLVDGVRQAIDDGRNTRHNNHCFCDARNLSPSTTHTIEFSAEVPEGSSFTFDRLQYRPLQNATLNKADLAYDSNHPQVRYEGVWKSSDDRTAKYTQVTGSKAIFTFKGTSLQWYAAFYPTFPQSESTASWSIDGSVPQSIPMRVLLEKSTDLSHPLRNQLLFEALSLSSDEHRLEVVFKGDATTLPLSLNSMVVQDGMLSSSSSFASDNGSLSHNSGNVGLSAGSKIGIGAGVTLAFVLLLFLVIFIHLSPRARKTISTQNLIPPIHASEHQPFIEYPAPNSRPTTFHPMPEPDIKLNTLTSNTTPFPVMFIPHPSSLTLTASDQLAPDSGNSDEQPARDRKASSSSIATIKNPFRTASTSASCTTSNSLVTGHSTSGPESNAWSHNHLPDTDQAGANLEAASTRLVGELRDVKRANPTLIYLQNDPKFIGSSTTIGTIDPEIMVRYDGAIPEHGPVISIQEWNDRGHS</sequence>
<name>A0A409YA27_9AGAR</name>
<dbReference type="InParanoid" id="A0A409YA27"/>
<proteinExistence type="predicted"/>
<dbReference type="AlphaFoldDB" id="A0A409YA27"/>
<feature type="compositionally biased region" description="Low complexity" evidence="1">
    <location>
        <begin position="435"/>
        <end position="445"/>
    </location>
</feature>
<accession>A0A409YA27</accession>
<evidence type="ECO:0000256" key="1">
    <source>
        <dbReference type="SAM" id="MobiDB-lite"/>
    </source>
</evidence>
<keyword evidence="2" id="KW-1133">Transmembrane helix</keyword>
<dbReference type="STRING" id="181874.A0A409YA27"/>
<feature type="transmembrane region" description="Helical" evidence="2">
    <location>
        <begin position="305"/>
        <end position="327"/>
    </location>
</feature>
<feature type="compositionally biased region" description="Polar residues" evidence="1">
    <location>
        <begin position="399"/>
        <end position="413"/>
    </location>
</feature>
<protein>
    <submittedName>
        <fullName evidence="3">Uncharacterized protein</fullName>
    </submittedName>
</protein>
<dbReference type="EMBL" id="NHTK01001343">
    <property type="protein sequence ID" value="PPQ99857.1"/>
    <property type="molecule type" value="Genomic_DNA"/>
</dbReference>
<reference evidence="3 4" key="1">
    <citation type="journal article" date="2018" name="Evol. Lett.">
        <title>Horizontal gene cluster transfer increased hallucinogenic mushroom diversity.</title>
        <authorList>
            <person name="Reynolds H.T."/>
            <person name="Vijayakumar V."/>
            <person name="Gluck-Thaler E."/>
            <person name="Korotkin H.B."/>
            <person name="Matheny P.B."/>
            <person name="Slot J.C."/>
        </authorList>
    </citation>
    <scope>NUCLEOTIDE SEQUENCE [LARGE SCALE GENOMIC DNA]</scope>
    <source>
        <strain evidence="3 4">2629</strain>
    </source>
</reference>
<keyword evidence="4" id="KW-1185">Reference proteome</keyword>
<keyword evidence="2" id="KW-0472">Membrane</keyword>
<dbReference type="OrthoDB" id="10512840at2759"/>
<dbReference type="Proteomes" id="UP000284842">
    <property type="component" value="Unassembled WGS sequence"/>
</dbReference>
<feature type="region of interest" description="Disordered" evidence="1">
    <location>
        <begin position="399"/>
        <end position="472"/>
    </location>
</feature>
<dbReference type="Gene3D" id="2.60.120.260">
    <property type="entry name" value="Galactose-binding domain-like"/>
    <property type="match status" value="2"/>
</dbReference>
<feature type="compositionally biased region" description="Polar residues" evidence="1">
    <location>
        <begin position="446"/>
        <end position="463"/>
    </location>
</feature>
<evidence type="ECO:0000313" key="3">
    <source>
        <dbReference type="EMBL" id="PPQ99857.1"/>
    </source>
</evidence>
<organism evidence="3 4">
    <name type="scientific">Panaeolus cyanescens</name>
    <dbReference type="NCBI Taxonomy" id="181874"/>
    <lineage>
        <taxon>Eukaryota</taxon>
        <taxon>Fungi</taxon>
        <taxon>Dikarya</taxon>
        <taxon>Basidiomycota</taxon>
        <taxon>Agaricomycotina</taxon>
        <taxon>Agaricomycetes</taxon>
        <taxon>Agaricomycetidae</taxon>
        <taxon>Agaricales</taxon>
        <taxon>Agaricineae</taxon>
        <taxon>Galeropsidaceae</taxon>
        <taxon>Panaeolus</taxon>
    </lineage>
</organism>
<gene>
    <name evidence="3" type="ORF">CVT24_009608</name>
</gene>